<organism evidence="2 3">
    <name type="scientific">Paenibacillus monticola</name>
    <dbReference type="NCBI Taxonomy" id="2666075"/>
    <lineage>
        <taxon>Bacteria</taxon>
        <taxon>Bacillati</taxon>
        <taxon>Bacillota</taxon>
        <taxon>Bacilli</taxon>
        <taxon>Bacillales</taxon>
        <taxon>Paenibacillaceae</taxon>
        <taxon>Paenibacillus</taxon>
    </lineage>
</organism>
<gene>
    <name evidence="2" type="ORF">GJB61_09295</name>
</gene>
<accession>A0A7X2H438</accession>
<keyword evidence="1" id="KW-0732">Signal</keyword>
<dbReference type="RefSeq" id="WP_154118240.1">
    <property type="nucleotide sequence ID" value="NZ_WJXB01000003.1"/>
</dbReference>
<reference evidence="2 3" key="1">
    <citation type="submission" date="2019-11" db="EMBL/GenBank/DDBJ databases">
        <title>Paenibacillus monticola sp. nov., a novel PGPR strain isolated from mountain sample in China.</title>
        <authorList>
            <person name="Zhao Q."/>
            <person name="Li H.-P."/>
            <person name="Zhang J.-L."/>
        </authorList>
    </citation>
    <scope>NUCLEOTIDE SEQUENCE [LARGE SCALE GENOMIC DNA]</scope>
    <source>
        <strain evidence="2 3">LC-T2</strain>
    </source>
</reference>
<feature type="chain" id="PRO_5031282717" description="DUF1002 domain-containing protein" evidence="1">
    <location>
        <begin position="27"/>
        <end position="221"/>
    </location>
</feature>
<name>A0A7X2H438_9BACL</name>
<protein>
    <recommendedName>
        <fullName evidence="4">DUF1002 domain-containing protein</fullName>
    </recommendedName>
</protein>
<comment type="caution">
    <text evidence="2">The sequence shown here is derived from an EMBL/GenBank/DDBJ whole genome shotgun (WGS) entry which is preliminary data.</text>
</comment>
<dbReference type="EMBL" id="WJXB01000003">
    <property type="protein sequence ID" value="MRN53187.1"/>
    <property type="molecule type" value="Genomic_DNA"/>
</dbReference>
<evidence type="ECO:0000313" key="2">
    <source>
        <dbReference type="EMBL" id="MRN53187.1"/>
    </source>
</evidence>
<proteinExistence type="predicted"/>
<evidence type="ECO:0008006" key="4">
    <source>
        <dbReference type="Google" id="ProtNLM"/>
    </source>
</evidence>
<keyword evidence="3" id="KW-1185">Reference proteome</keyword>
<evidence type="ECO:0000256" key="1">
    <source>
        <dbReference type="SAM" id="SignalP"/>
    </source>
</evidence>
<dbReference type="AlphaFoldDB" id="A0A7X2H438"/>
<dbReference type="Proteomes" id="UP000463051">
    <property type="component" value="Unassembled WGS sequence"/>
</dbReference>
<evidence type="ECO:0000313" key="3">
    <source>
        <dbReference type="Proteomes" id="UP000463051"/>
    </source>
</evidence>
<sequence length="221" mass="22960">MNHKVIFKSVALSVLLLSAVSGSVFAAEGSEAPKLTSAIAASSTGVIGIAISSPLELAKTYAPETVKRWETTLAKYDELIGVPLFIKATAALNNDSVTLTATPLTKDQLSAITTTITTTVPAVASVMVPTANVQQLIPAGALTLGTLKEGVTSAVDLEGKTTQSVAGTTPGKVDPSDIEFFEGQIKLSKAEQSKDAAAIKDSLSKLLELYKQQITKLEASK</sequence>
<feature type="signal peptide" evidence="1">
    <location>
        <begin position="1"/>
        <end position="26"/>
    </location>
</feature>